<dbReference type="KEGG" id="more:E1B28_003782"/>
<gene>
    <name evidence="1" type="ORF">E1B28_003782</name>
</gene>
<keyword evidence="2" id="KW-1185">Reference proteome</keyword>
<dbReference type="GeneID" id="66072858"/>
<organism evidence="1 2">
    <name type="scientific">Marasmius oreades</name>
    <name type="common">fairy-ring Marasmius</name>
    <dbReference type="NCBI Taxonomy" id="181124"/>
    <lineage>
        <taxon>Eukaryota</taxon>
        <taxon>Fungi</taxon>
        <taxon>Dikarya</taxon>
        <taxon>Basidiomycota</taxon>
        <taxon>Agaricomycotina</taxon>
        <taxon>Agaricomycetes</taxon>
        <taxon>Agaricomycetidae</taxon>
        <taxon>Agaricales</taxon>
        <taxon>Marasmiineae</taxon>
        <taxon>Marasmiaceae</taxon>
        <taxon>Marasmius</taxon>
    </lineage>
</organism>
<proteinExistence type="predicted"/>
<reference evidence="1" key="1">
    <citation type="journal article" date="2021" name="Genome Biol. Evol.">
        <title>The assembled and annotated genome of the fairy-ring fungus Marasmius oreades.</title>
        <authorList>
            <person name="Hiltunen M."/>
            <person name="Ament-Velasquez S.L."/>
            <person name="Johannesson H."/>
        </authorList>
    </citation>
    <scope>NUCLEOTIDE SEQUENCE</scope>
    <source>
        <strain evidence="1">03SP1</strain>
    </source>
</reference>
<name>A0A9P7UX99_9AGAR</name>
<dbReference type="RefSeq" id="XP_043012808.1">
    <property type="nucleotide sequence ID" value="XM_043148216.1"/>
</dbReference>
<dbReference type="Proteomes" id="UP001049176">
    <property type="component" value="Chromosome 2"/>
</dbReference>
<protein>
    <submittedName>
        <fullName evidence="1">Uncharacterized protein</fullName>
    </submittedName>
</protein>
<dbReference type="AlphaFoldDB" id="A0A9P7UX99"/>
<evidence type="ECO:0000313" key="1">
    <source>
        <dbReference type="EMBL" id="KAG7096338.1"/>
    </source>
</evidence>
<accession>A0A9P7UX99</accession>
<evidence type="ECO:0000313" key="2">
    <source>
        <dbReference type="Proteomes" id="UP001049176"/>
    </source>
</evidence>
<sequence length="109" mass="12116">MTSLVHRFLVPSPWVIPPAMGVILLQLGRSASCIDRGLDIRQCERALVLPLLDYGPLPMQGWNLRPVPIPVPPLLALFPTVRRDGLRKINVQKTRTESIVSGGSRQSDR</sequence>
<dbReference type="EMBL" id="CM032182">
    <property type="protein sequence ID" value="KAG7096338.1"/>
    <property type="molecule type" value="Genomic_DNA"/>
</dbReference>
<comment type="caution">
    <text evidence="1">The sequence shown here is derived from an EMBL/GenBank/DDBJ whole genome shotgun (WGS) entry which is preliminary data.</text>
</comment>